<keyword evidence="1" id="KW-0472">Membrane</keyword>
<evidence type="ECO:0000313" key="3">
    <source>
        <dbReference type="WBParaSite" id="L893_g20308.t1"/>
    </source>
</evidence>
<organism evidence="2 3">
    <name type="scientific">Steinernema glaseri</name>
    <dbReference type="NCBI Taxonomy" id="37863"/>
    <lineage>
        <taxon>Eukaryota</taxon>
        <taxon>Metazoa</taxon>
        <taxon>Ecdysozoa</taxon>
        <taxon>Nematoda</taxon>
        <taxon>Chromadorea</taxon>
        <taxon>Rhabditida</taxon>
        <taxon>Tylenchina</taxon>
        <taxon>Panagrolaimomorpha</taxon>
        <taxon>Strongyloidoidea</taxon>
        <taxon>Steinernematidae</taxon>
        <taxon>Steinernema</taxon>
    </lineage>
</organism>
<protein>
    <submittedName>
        <fullName evidence="3">Secreted protein</fullName>
    </submittedName>
</protein>
<name>A0A1I7YW65_9BILA</name>
<dbReference type="Proteomes" id="UP000095287">
    <property type="component" value="Unplaced"/>
</dbReference>
<evidence type="ECO:0000256" key="1">
    <source>
        <dbReference type="SAM" id="Phobius"/>
    </source>
</evidence>
<sequence length="192" mass="21381">MLPKAVVLASVVIYVLVVLLGVAFLVWFTQFSKCWAPETVTCPEPEPVTCQPCPEPEPVTCPCSQPCPEPEPVTCPYSQPTFTCPEPVTCEPPLDLGCMKQAARLHWTIWEPVNDECIPGTAIAPDEDCERAKEFLEESIMKPSSMEALAEVCRGSRTQQKKALHHLLYVFQLFIRSNSGCLHSLHCYNSTQ</sequence>
<evidence type="ECO:0000313" key="2">
    <source>
        <dbReference type="Proteomes" id="UP000095287"/>
    </source>
</evidence>
<reference evidence="3" key="1">
    <citation type="submission" date="2016-11" db="UniProtKB">
        <authorList>
            <consortium name="WormBaseParasite"/>
        </authorList>
    </citation>
    <scope>IDENTIFICATION</scope>
</reference>
<proteinExistence type="predicted"/>
<feature type="transmembrane region" description="Helical" evidence="1">
    <location>
        <begin position="6"/>
        <end position="28"/>
    </location>
</feature>
<accession>A0A1I7YW65</accession>
<keyword evidence="1" id="KW-0812">Transmembrane</keyword>
<dbReference type="WBParaSite" id="L893_g20308.t1">
    <property type="protein sequence ID" value="L893_g20308.t1"/>
    <property type="gene ID" value="L893_g20308"/>
</dbReference>
<dbReference type="AlphaFoldDB" id="A0A1I7YW65"/>
<keyword evidence="1" id="KW-1133">Transmembrane helix</keyword>
<keyword evidence="2" id="KW-1185">Reference proteome</keyword>